<comment type="caution">
    <text evidence="6">The sequence shown here is derived from an EMBL/GenBank/DDBJ whole genome shotgun (WGS) entry which is preliminary data.</text>
</comment>
<dbReference type="FunFam" id="3.40.50.2000:FF:000046">
    <property type="entry name" value="alpha,alpha-trehalose-phosphate synthase [UDP-forming] 1"/>
    <property type="match status" value="1"/>
</dbReference>
<dbReference type="Proteomes" id="UP000583929">
    <property type="component" value="Unassembled WGS sequence"/>
</dbReference>
<organism evidence="6 7">
    <name type="scientific">Cannabis sativa</name>
    <name type="common">Hemp</name>
    <name type="synonym">Marijuana</name>
    <dbReference type="NCBI Taxonomy" id="3483"/>
    <lineage>
        <taxon>Eukaryota</taxon>
        <taxon>Viridiplantae</taxon>
        <taxon>Streptophyta</taxon>
        <taxon>Embryophyta</taxon>
        <taxon>Tracheophyta</taxon>
        <taxon>Spermatophyta</taxon>
        <taxon>Magnoliopsida</taxon>
        <taxon>eudicotyledons</taxon>
        <taxon>Gunneridae</taxon>
        <taxon>Pentapetalae</taxon>
        <taxon>rosids</taxon>
        <taxon>fabids</taxon>
        <taxon>Rosales</taxon>
        <taxon>Cannabaceae</taxon>
        <taxon>Cannabis</taxon>
    </lineage>
</organism>
<dbReference type="EC" id="2.4.1.15" evidence="3"/>
<evidence type="ECO:0000313" key="6">
    <source>
        <dbReference type="EMBL" id="KAF4349319.1"/>
    </source>
</evidence>
<evidence type="ECO:0000256" key="3">
    <source>
        <dbReference type="ARBA" id="ARBA00012538"/>
    </source>
</evidence>
<dbReference type="PANTHER" id="PTHR10788">
    <property type="entry name" value="TREHALOSE-6-PHOSPHATE SYNTHASE"/>
    <property type="match status" value="1"/>
</dbReference>
<protein>
    <recommendedName>
        <fullName evidence="3">alpha,alpha-trehalose-phosphate synthase (UDP-forming)</fullName>
        <ecNumber evidence="3">2.4.1.15</ecNumber>
    </recommendedName>
</protein>
<dbReference type="FunFam" id="3.30.70.1020:FF:000001">
    <property type="entry name" value="Alpha,alpha-trehalose-phosphate synthase [UDP-forming] 1"/>
    <property type="match status" value="1"/>
</dbReference>
<dbReference type="AlphaFoldDB" id="A0A7J6DUS6"/>
<gene>
    <name evidence="6" type="ORF">G4B88_003151</name>
</gene>
<dbReference type="Gene3D" id="3.40.50.2000">
    <property type="entry name" value="Glycogen Phosphorylase B"/>
    <property type="match status" value="2"/>
</dbReference>
<proteinExistence type="inferred from homology"/>
<comment type="similarity">
    <text evidence="1">In the N-terminal section; belongs to the glycosyltransferase 20 family.</text>
</comment>
<dbReference type="SUPFAM" id="SSF53756">
    <property type="entry name" value="UDP-Glycosyltransferase/glycogen phosphorylase"/>
    <property type="match status" value="1"/>
</dbReference>
<dbReference type="Pfam" id="PF00982">
    <property type="entry name" value="Glyco_transf_20"/>
    <property type="match status" value="1"/>
</dbReference>
<accession>A0A7J6DUS6</accession>
<dbReference type="GO" id="GO:0003825">
    <property type="term" value="F:alpha,alpha-trehalose-phosphate synthase (UDP-forming) activity"/>
    <property type="evidence" value="ECO:0007669"/>
    <property type="project" value="UniProtKB-EC"/>
</dbReference>
<keyword evidence="7" id="KW-1185">Reference proteome</keyword>
<dbReference type="InterPro" id="IPR003337">
    <property type="entry name" value="Trehalose_PPase"/>
</dbReference>
<dbReference type="CDD" id="cd01627">
    <property type="entry name" value="HAD_TPP"/>
    <property type="match status" value="1"/>
</dbReference>
<name>A0A7J6DUS6_CANSA</name>
<evidence type="ECO:0000256" key="1">
    <source>
        <dbReference type="ARBA" id="ARBA00005409"/>
    </source>
</evidence>
<dbReference type="EMBL" id="JAATIQ010000643">
    <property type="protein sequence ID" value="KAF4349319.1"/>
    <property type="molecule type" value="Genomic_DNA"/>
</dbReference>
<dbReference type="InterPro" id="IPR001830">
    <property type="entry name" value="Glyco_trans_20"/>
</dbReference>
<dbReference type="CDD" id="cd03788">
    <property type="entry name" value="GT20_TPS"/>
    <property type="match status" value="1"/>
</dbReference>
<evidence type="ECO:0000256" key="5">
    <source>
        <dbReference type="ARBA" id="ARBA00022679"/>
    </source>
</evidence>
<dbReference type="GO" id="GO:0005992">
    <property type="term" value="P:trehalose biosynthetic process"/>
    <property type="evidence" value="ECO:0007669"/>
    <property type="project" value="InterPro"/>
</dbReference>
<comment type="similarity">
    <text evidence="2">In the C-terminal section; belongs to the trehalose phosphatase family.</text>
</comment>
<keyword evidence="4" id="KW-0328">Glycosyltransferase</keyword>
<evidence type="ECO:0000313" key="7">
    <source>
        <dbReference type="Proteomes" id="UP000583929"/>
    </source>
</evidence>
<dbReference type="SUPFAM" id="SSF56784">
    <property type="entry name" value="HAD-like"/>
    <property type="match status" value="1"/>
</dbReference>
<dbReference type="GO" id="GO:0005829">
    <property type="term" value="C:cytosol"/>
    <property type="evidence" value="ECO:0007669"/>
    <property type="project" value="TreeGrafter"/>
</dbReference>
<dbReference type="GO" id="GO:0004805">
    <property type="term" value="F:trehalose-phosphatase activity"/>
    <property type="evidence" value="ECO:0007669"/>
    <property type="project" value="TreeGrafter"/>
</dbReference>
<dbReference type="PANTHER" id="PTHR10788:SF106">
    <property type="entry name" value="BCDNA.GH08860"/>
    <property type="match status" value="1"/>
</dbReference>
<dbReference type="InterPro" id="IPR036412">
    <property type="entry name" value="HAD-like_sf"/>
</dbReference>
<reference evidence="6 7" key="1">
    <citation type="journal article" date="2020" name="bioRxiv">
        <title>Sequence and annotation of 42 cannabis genomes reveals extensive copy number variation in cannabinoid synthesis and pathogen resistance genes.</title>
        <authorList>
            <person name="Mckernan K.J."/>
            <person name="Helbert Y."/>
            <person name="Kane L.T."/>
            <person name="Ebling H."/>
            <person name="Zhang L."/>
            <person name="Liu B."/>
            <person name="Eaton Z."/>
            <person name="Mclaughlin S."/>
            <person name="Kingan S."/>
            <person name="Baybayan P."/>
            <person name="Concepcion G."/>
            <person name="Jordan M."/>
            <person name="Riva A."/>
            <person name="Barbazuk W."/>
            <person name="Harkins T."/>
        </authorList>
    </citation>
    <scope>NUCLEOTIDE SEQUENCE [LARGE SCALE GENOMIC DNA]</scope>
    <source>
        <strain evidence="7">cv. Jamaican Lion 4</strain>
        <tissue evidence="6">Leaf</tissue>
    </source>
</reference>
<keyword evidence="5" id="KW-0808">Transferase</keyword>
<dbReference type="Pfam" id="PF02358">
    <property type="entry name" value="Trehalose_PPase"/>
    <property type="match status" value="1"/>
</dbReference>
<evidence type="ECO:0000256" key="2">
    <source>
        <dbReference type="ARBA" id="ARBA00006330"/>
    </source>
</evidence>
<evidence type="ECO:0000256" key="4">
    <source>
        <dbReference type="ARBA" id="ARBA00022676"/>
    </source>
</evidence>
<sequence>MELELVIRSNQELAILVLDRQSHHMSGNKYSGLTRLERLMRERELRKSINSNEEAKDGSRQRLLVVANRLPFSAIRKGEEQWQLKMDAESFVTALQEFDVRWIGWADVNVPDETGKIALTKALAEKRCIPVFLDEAIVHQYNNGYCENILWPLFHYLEDPQEGLATNHNYQAQFDAYKKVNKMFADVVNEHYEEGDVVWCNDYQLMLLPEYLKRHNYNMKVGWFLHTPFPSLEIYRTLASRSELLRSVLAADLVGFYTYDYSTNFTSTCAHILGLEVTPKGLEDRGKLTRVAVVPTAIDPDQFVRVLEIPQVQEDMKKLKESLAGRKMILGFDKLDMMKGIPQQFSAFKKFLEENPSWRGKVVLLQISVPTRTDVPEYQKLPSQVHEIVGHINRSIGTPVPIIHLEQMLDYHTMCTLNAVADVALVIPCREGTNLECYKFVALQESNKGVLILSKCAGAVNSLGAGAILVNPLDITEVAASIGDALTMIAKEREMRHQHNFKHVTSHSSQQWAATFVRKLNETIVEAQRRTRQFPLLLPMKEVGFHATLTEPIGALGRRGGQIKEMERKLHPDLKELLKKLSEDPKTTVVVLSGSDRNILDHNFSDYNMWLAAEYGMFLRHTGGEWMTTMPEKLNTKWDESVKRVFEYFTERTPRSHFEIREISLVWNYKYADIQFGNLQAKNLLQHLCTGPISNASVNVVRGSRTVEVRAVGVTKGATIGRILHEIVHNKCIRFDYVLCIGHFLSKDEDLYGYFERQLQSKMPTKTSLHKDSSVLDLKGDNYFSCSVDLNGSSARYQLVSSDDVVTLLKKLP</sequence>